<feature type="transmembrane region" description="Helical" evidence="6">
    <location>
        <begin position="250"/>
        <end position="269"/>
    </location>
</feature>
<evidence type="ECO:0000259" key="7">
    <source>
        <dbReference type="Pfam" id="PF00892"/>
    </source>
</evidence>
<feature type="transmembrane region" description="Helical" evidence="6">
    <location>
        <begin position="219"/>
        <end position="238"/>
    </location>
</feature>
<protein>
    <submittedName>
        <fullName evidence="8">DMT family transporter</fullName>
    </submittedName>
</protein>
<keyword evidence="9" id="KW-1185">Reference proteome</keyword>
<feature type="transmembrane region" description="Helical" evidence="6">
    <location>
        <begin position="39"/>
        <end position="57"/>
    </location>
</feature>
<comment type="subcellular location">
    <subcellularLocation>
        <location evidence="1">Cell membrane</location>
        <topology evidence="1">Multi-pass membrane protein</topology>
    </subcellularLocation>
</comment>
<keyword evidence="4 6" id="KW-1133">Transmembrane helix</keyword>
<dbReference type="RefSeq" id="WP_265763997.1">
    <property type="nucleotide sequence ID" value="NZ_JAGGJA010000001.1"/>
</dbReference>
<proteinExistence type="predicted"/>
<dbReference type="PANTHER" id="PTHR32322:SF18">
    <property type="entry name" value="S-ADENOSYLMETHIONINE_S-ADENOSYLHOMOCYSTEINE TRANSPORTER"/>
    <property type="match status" value="1"/>
</dbReference>
<dbReference type="PANTHER" id="PTHR32322">
    <property type="entry name" value="INNER MEMBRANE TRANSPORTER"/>
    <property type="match status" value="1"/>
</dbReference>
<evidence type="ECO:0000256" key="3">
    <source>
        <dbReference type="ARBA" id="ARBA00022692"/>
    </source>
</evidence>
<feature type="transmembrane region" description="Helical" evidence="6">
    <location>
        <begin position="187"/>
        <end position="207"/>
    </location>
</feature>
<feature type="domain" description="EamA" evidence="7">
    <location>
        <begin position="156"/>
        <end position="291"/>
    </location>
</feature>
<feature type="transmembrane region" description="Helical" evidence="6">
    <location>
        <begin position="155"/>
        <end position="175"/>
    </location>
</feature>
<dbReference type="EMBL" id="JAGGJA010000001">
    <property type="protein sequence ID" value="MCW9705335.1"/>
    <property type="molecule type" value="Genomic_DNA"/>
</dbReference>
<evidence type="ECO:0000256" key="6">
    <source>
        <dbReference type="SAM" id="Phobius"/>
    </source>
</evidence>
<keyword evidence="2" id="KW-1003">Cell membrane</keyword>
<dbReference type="InterPro" id="IPR050638">
    <property type="entry name" value="AA-Vitamin_Transporters"/>
</dbReference>
<feature type="domain" description="EamA" evidence="7">
    <location>
        <begin position="10"/>
        <end position="141"/>
    </location>
</feature>
<comment type="caution">
    <text evidence="8">The sequence shown here is derived from an EMBL/GenBank/DDBJ whole genome shotgun (WGS) entry which is preliminary data.</text>
</comment>
<dbReference type="InterPro" id="IPR037185">
    <property type="entry name" value="EmrE-like"/>
</dbReference>
<dbReference type="Pfam" id="PF00892">
    <property type="entry name" value="EamA"/>
    <property type="match status" value="2"/>
</dbReference>
<evidence type="ECO:0000256" key="4">
    <source>
        <dbReference type="ARBA" id="ARBA00022989"/>
    </source>
</evidence>
<organism evidence="8 9">
    <name type="scientific">Fodinibius salsisoli</name>
    <dbReference type="NCBI Taxonomy" id="2820877"/>
    <lineage>
        <taxon>Bacteria</taxon>
        <taxon>Pseudomonadati</taxon>
        <taxon>Balneolota</taxon>
        <taxon>Balneolia</taxon>
        <taxon>Balneolales</taxon>
        <taxon>Balneolaceae</taxon>
        <taxon>Fodinibius</taxon>
    </lineage>
</organism>
<keyword evidence="5 6" id="KW-0472">Membrane</keyword>
<gene>
    <name evidence="8" type="ORF">J6I44_00650</name>
</gene>
<evidence type="ECO:0000313" key="8">
    <source>
        <dbReference type="EMBL" id="MCW9705335.1"/>
    </source>
</evidence>
<dbReference type="Proteomes" id="UP001207918">
    <property type="component" value="Unassembled WGS sequence"/>
</dbReference>
<evidence type="ECO:0000256" key="1">
    <source>
        <dbReference type="ARBA" id="ARBA00004651"/>
    </source>
</evidence>
<name>A0ABT3PHD0_9BACT</name>
<evidence type="ECO:0000256" key="2">
    <source>
        <dbReference type="ARBA" id="ARBA00022475"/>
    </source>
</evidence>
<dbReference type="InterPro" id="IPR000620">
    <property type="entry name" value="EamA_dom"/>
</dbReference>
<evidence type="ECO:0000256" key="5">
    <source>
        <dbReference type="ARBA" id="ARBA00023136"/>
    </source>
</evidence>
<feature type="transmembrane region" description="Helical" evidence="6">
    <location>
        <begin position="124"/>
        <end position="143"/>
    </location>
</feature>
<keyword evidence="3 6" id="KW-0812">Transmembrane</keyword>
<sequence length="312" mass="33848">MNTSKRSLVELSLFLVALIWALNFTVVKSALSEIDPLSFNGLRFIFAAAAVWAVLVYRNQLFTIPKEDWLPLLGMGILGNLIYQGLFIIGIDYTYAANAAVMLGTIPIWVALFSHFFNLEQMNVLKTLGVLFAFGGIVFIVSGGENPFSFASDTFLGDLIIIGAAVVWGGFTILSKPFLDRYTPIQFSTIMATIGAVLLFLIGLPNILMLEWTSISPAAYGGVVYSGLLSIGIAYVIWNYGLQTVGAVHTATYQNLVPVLGLIFGVVLLNEQLSLLQYGGASLVIAGIILARWKKGDKNQKPKDPQKAAVEA</sequence>
<reference evidence="8 9" key="1">
    <citation type="submission" date="2021-03" db="EMBL/GenBank/DDBJ databases">
        <title>Aliifodinibius sp. nov., a new bacterium isolated from saline soil.</title>
        <authorList>
            <person name="Galisteo C."/>
            <person name="De La Haba R."/>
            <person name="Sanchez-Porro C."/>
            <person name="Ventosa A."/>
        </authorList>
    </citation>
    <scope>NUCLEOTIDE SEQUENCE [LARGE SCALE GENOMIC DNA]</scope>
    <source>
        <strain evidence="8 9">1BSP15-2V2</strain>
    </source>
</reference>
<evidence type="ECO:0000313" key="9">
    <source>
        <dbReference type="Proteomes" id="UP001207918"/>
    </source>
</evidence>
<accession>A0ABT3PHD0</accession>
<feature type="transmembrane region" description="Helical" evidence="6">
    <location>
        <begin position="275"/>
        <end position="293"/>
    </location>
</feature>
<dbReference type="SUPFAM" id="SSF103481">
    <property type="entry name" value="Multidrug resistance efflux transporter EmrE"/>
    <property type="match status" value="2"/>
</dbReference>
<feature type="transmembrane region" description="Helical" evidence="6">
    <location>
        <begin position="95"/>
        <end position="117"/>
    </location>
</feature>
<feature type="transmembrane region" description="Helical" evidence="6">
    <location>
        <begin position="69"/>
        <end position="89"/>
    </location>
</feature>